<dbReference type="Pfam" id="PF06687">
    <property type="entry name" value="SUR7"/>
    <property type="match status" value="1"/>
</dbReference>
<dbReference type="InterPro" id="IPR006603">
    <property type="entry name" value="PQ-loop_rpt"/>
</dbReference>
<feature type="transmembrane region" description="Helical" evidence="8">
    <location>
        <begin position="116"/>
        <end position="141"/>
    </location>
</feature>
<keyword evidence="3 8" id="KW-1133">Transmembrane helix</keyword>
<feature type="transmembrane region" description="Helical" evidence="8">
    <location>
        <begin position="737"/>
        <end position="760"/>
    </location>
</feature>
<dbReference type="PANTHER" id="PTHR16201">
    <property type="entry name" value="SEVEN TRANSMEMBRANE PROTEIN 1-RELATED"/>
    <property type="match status" value="1"/>
</dbReference>
<feature type="transmembrane region" description="Helical" evidence="8">
    <location>
        <begin position="696"/>
        <end position="717"/>
    </location>
</feature>
<dbReference type="GO" id="GO:0015174">
    <property type="term" value="F:basic amino acid transmembrane transporter activity"/>
    <property type="evidence" value="ECO:0007669"/>
    <property type="project" value="UniProtKB-ARBA"/>
</dbReference>
<accession>L8X3H8</accession>
<keyword evidence="11" id="KW-1185">Reference proteome</keyword>
<gene>
    <name evidence="10" type="ORF">AG1IA_01184</name>
</gene>
<evidence type="ECO:0000256" key="2">
    <source>
        <dbReference type="ARBA" id="ARBA00022692"/>
    </source>
</evidence>
<dbReference type="InterPro" id="IPR009571">
    <property type="entry name" value="SUR7/Rim9-like_fungi"/>
</dbReference>
<dbReference type="EMBL" id="AFRT01000276">
    <property type="protein sequence ID" value="ELU44755.1"/>
    <property type="molecule type" value="Genomic_DNA"/>
</dbReference>
<keyword evidence="4 8" id="KW-0472">Membrane</keyword>
<feature type="signal peptide" evidence="9">
    <location>
        <begin position="1"/>
        <end position="25"/>
    </location>
</feature>
<feature type="transmembrane region" description="Helical" evidence="8">
    <location>
        <begin position="554"/>
        <end position="571"/>
    </location>
</feature>
<dbReference type="FunFam" id="1.20.1280.290:FF:000009">
    <property type="entry name" value="PQ loop repeat family protein"/>
    <property type="match status" value="1"/>
</dbReference>
<evidence type="ECO:0000256" key="5">
    <source>
        <dbReference type="ARBA" id="ARBA00038039"/>
    </source>
</evidence>
<feature type="region of interest" description="Disordered" evidence="7">
    <location>
        <begin position="625"/>
        <end position="646"/>
    </location>
</feature>
<dbReference type="STRING" id="983506.L8X3H8"/>
<keyword evidence="9" id="KW-0732">Signal</keyword>
<name>L8X3H8_THACA</name>
<evidence type="ECO:0000256" key="1">
    <source>
        <dbReference type="ARBA" id="ARBA00004141"/>
    </source>
</evidence>
<dbReference type="GO" id="GO:0034488">
    <property type="term" value="P:basic amino acid transmembrane export from vacuole"/>
    <property type="evidence" value="ECO:0007669"/>
    <property type="project" value="TreeGrafter"/>
</dbReference>
<feature type="transmembrane region" description="Helical" evidence="8">
    <location>
        <begin position="84"/>
        <end position="109"/>
    </location>
</feature>
<reference evidence="10 11" key="1">
    <citation type="journal article" date="2013" name="Nat. Commun.">
        <title>The evolution and pathogenic mechanisms of the rice sheath blight pathogen.</title>
        <authorList>
            <person name="Zheng A."/>
            <person name="Lin R."/>
            <person name="Xu L."/>
            <person name="Qin P."/>
            <person name="Tang C."/>
            <person name="Ai P."/>
            <person name="Zhang D."/>
            <person name="Liu Y."/>
            <person name="Sun Z."/>
            <person name="Feng H."/>
            <person name="Wang Y."/>
            <person name="Chen Y."/>
            <person name="Liang X."/>
            <person name="Fu R."/>
            <person name="Li Q."/>
            <person name="Zhang J."/>
            <person name="Yu X."/>
            <person name="Xie Z."/>
            <person name="Ding L."/>
            <person name="Guan P."/>
            <person name="Tang J."/>
            <person name="Liang Y."/>
            <person name="Wang S."/>
            <person name="Deng Q."/>
            <person name="Li S."/>
            <person name="Zhu J."/>
            <person name="Wang L."/>
            <person name="Liu H."/>
            <person name="Li P."/>
        </authorList>
    </citation>
    <scope>NUCLEOTIDE SEQUENCE [LARGE SCALE GENOMIC DNA]</scope>
    <source>
        <strain evidence="11">AG-1 IA</strain>
    </source>
</reference>
<organism evidence="10 11">
    <name type="scientific">Thanatephorus cucumeris (strain AG1-IA)</name>
    <name type="common">Rice sheath blight fungus</name>
    <name type="synonym">Rhizoctonia solani</name>
    <dbReference type="NCBI Taxonomy" id="983506"/>
    <lineage>
        <taxon>Eukaryota</taxon>
        <taxon>Fungi</taxon>
        <taxon>Dikarya</taxon>
        <taxon>Basidiomycota</taxon>
        <taxon>Agaricomycotina</taxon>
        <taxon>Agaricomycetes</taxon>
        <taxon>Cantharellales</taxon>
        <taxon>Ceratobasidiaceae</taxon>
        <taxon>Rhizoctonia</taxon>
        <taxon>Rhizoctonia solani AG-1</taxon>
    </lineage>
</organism>
<feature type="region of interest" description="Disordered" evidence="7">
    <location>
        <begin position="462"/>
        <end position="547"/>
    </location>
</feature>
<evidence type="ECO:0000256" key="8">
    <source>
        <dbReference type="SAM" id="Phobius"/>
    </source>
</evidence>
<sequence length="851" mass="93633">MASPALPGLFFCFAACVLLVIVTVSAPIWNDVSFLNASVGGREIHFGVFGYTGSERRLGYEIDPAILGLNTDNLNTTTIRNLTYIMVLHPVAAGLAGLAVIFGLCGAAYSRVGTIFMSLAAALATICTLIVFVIDMVLWGIARNRIRDEGASANYGNANWMVAGALAALLLGFCSAALGSCGRFSRRRTEKKTYHGCTVIECSNPDRDTVESDGVAFLFTPRDSRWSGLQVRHVSNRLGYARHRLYKIYLQLLWQKSVRILCEFLKGMVSVSLRQERSLMTEAQLRSIIPERSMWGVMMPKRVHSDPCEVGLDRVPASPGSCRELCTGHSGWEYRTCWRVPVPISNITARNSPICGYSASTMIPSTDTISSALGLASSAAWLGAQFPQLWTNYRLQSADGLALPFLANWLAGDSTNLIGCILTNQLPFQYIYYEWYRTPQSSSKLEIDTNVDAPQITASPTITVGHLGASTSSLPSRPPRSRMRSHSYTRQPLPLPEDLHDEIGGEPSAMTESFHSERRRGASLAGRGRALDRADEEADAEAHRKRVSQTRGRGASLVFLAVFGLWGFSIGRGRTGEVETGLAKIGRVLPRSIEITIHPSIYFASSSEIIPLRYVSSPVIITSEDQEQLPPTAPPPVPPPSDDEPDRTSWTWVIGRISAWTCTTLYLTSRMPQIWKNVSYRLIHLAHVDTTPLADWLSISLFVFAFLGNFFYVGSVLTSARMFGTPTQRLQYLRDTLPYLLGSAGTFVFDFAIVIQSFIYRGLRPAKFTRGEARRRYSSARAGEEEALLSGHRRSRSMGWSGRSPSLSRGRTSIDRYAKGKMNASMRASVERTGSLGYGATQSNAQTQTGA</sequence>
<proteinExistence type="inferred from homology"/>
<evidence type="ECO:0000313" key="11">
    <source>
        <dbReference type="Proteomes" id="UP000011668"/>
    </source>
</evidence>
<feature type="compositionally biased region" description="Pro residues" evidence="7">
    <location>
        <begin position="631"/>
        <end position="640"/>
    </location>
</feature>
<dbReference type="GO" id="GO:0005886">
    <property type="term" value="C:plasma membrane"/>
    <property type="evidence" value="ECO:0007669"/>
    <property type="project" value="InterPro"/>
</dbReference>
<dbReference type="Gene3D" id="1.20.1280.290">
    <property type="match status" value="2"/>
</dbReference>
<evidence type="ECO:0000256" key="3">
    <source>
        <dbReference type="ARBA" id="ARBA00022989"/>
    </source>
</evidence>
<dbReference type="PANTHER" id="PTHR16201:SF34">
    <property type="entry name" value="LYSOSOMAL AMINO ACID TRANSPORTER 1"/>
    <property type="match status" value="1"/>
</dbReference>
<feature type="transmembrane region" description="Helical" evidence="8">
    <location>
        <begin position="161"/>
        <end position="182"/>
    </location>
</feature>
<evidence type="ECO:0000313" key="10">
    <source>
        <dbReference type="EMBL" id="ELU44755.1"/>
    </source>
</evidence>
<dbReference type="AlphaFoldDB" id="L8X3H8"/>
<comment type="catalytic activity">
    <reaction evidence="6">
        <text>L-histidine(out) + L-arginine(in) = L-histidine(in) + L-arginine(out)</text>
        <dbReference type="Rhea" id="RHEA:71063"/>
        <dbReference type="ChEBI" id="CHEBI:32682"/>
        <dbReference type="ChEBI" id="CHEBI:57595"/>
    </reaction>
</comment>
<comment type="caution">
    <text evidence="10">The sequence shown here is derived from an EMBL/GenBank/DDBJ whole genome shotgun (WGS) entry which is preliminary data.</text>
</comment>
<dbReference type="InterPro" id="IPR051415">
    <property type="entry name" value="LAAT-1"/>
</dbReference>
<feature type="chain" id="PRO_5003997397" evidence="9">
    <location>
        <begin position="26"/>
        <end position="851"/>
    </location>
</feature>
<dbReference type="SMART" id="SM00679">
    <property type="entry name" value="CTNS"/>
    <property type="match status" value="1"/>
</dbReference>
<evidence type="ECO:0000256" key="4">
    <source>
        <dbReference type="ARBA" id="ARBA00023136"/>
    </source>
</evidence>
<comment type="similarity">
    <text evidence="5">Belongs to the laat-1 family.</text>
</comment>
<protein>
    <submittedName>
        <fullName evidence="10">PQ-loop domain-containing protein</fullName>
    </submittedName>
</protein>
<dbReference type="HOGENOM" id="CLU_335291_0_0_1"/>
<dbReference type="OrthoDB" id="8048523at2759"/>
<evidence type="ECO:0000256" key="7">
    <source>
        <dbReference type="SAM" id="MobiDB-lite"/>
    </source>
</evidence>
<dbReference type="Pfam" id="PF04193">
    <property type="entry name" value="PQ-loop"/>
    <property type="match status" value="1"/>
</dbReference>
<evidence type="ECO:0000256" key="9">
    <source>
        <dbReference type="SAM" id="SignalP"/>
    </source>
</evidence>
<keyword evidence="2 8" id="KW-0812">Transmembrane</keyword>
<evidence type="ECO:0000256" key="6">
    <source>
        <dbReference type="ARBA" id="ARBA00050768"/>
    </source>
</evidence>
<comment type="subcellular location">
    <subcellularLocation>
        <location evidence="1">Membrane</location>
        <topology evidence="1">Multi-pass membrane protein</topology>
    </subcellularLocation>
</comment>
<dbReference type="GO" id="GO:0000329">
    <property type="term" value="C:fungal-type vacuole membrane"/>
    <property type="evidence" value="ECO:0007669"/>
    <property type="project" value="TreeGrafter"/>
</dbReference>
<dbReference type="Proteomes" id="UP000011668">
    <property type="component" value="Unassembled WGS sequence"/>
</dbReference>